<comment type="caution">
    <text evidence="5">The sequence shown here is derived from an EMBL/GenBank/DDBJ whole genome shotgun (WGS) entry which is preliminary data.</text>
</comment>
<dbReference type="GO" id="GO:0016747">
    <property type="term" value="F:acyltransferase activity, transferring groups other than amino-acyl groups"/>
    <property type="evidence" value="ECO:0007669"/>
    <property type="project" value="InterPro"/>
</dbReference>
<comment type="similarity">
    <text evidence="3">Belongs to the acetyltransferase family. RimJ subfamily.</text>
</comment>
<dbReference type="PANTHER" id="PTHR43792:SF8">
    <property type="entry name" value="[RIBOSOMAL PROTEIN US5]-ALANINE N-ACETYLTRANSFERASE"/>
    <property type="match status" value="1"/>
</dbReference>
<dbReference type="Gene3D" id="3.40.630.30">
    <property type="match status" value="1"/>
</dbReference>
<dbReference type="PANTHER" id="PTHR43792">
    <property type="entry name" value="GNAT FAMILY, PUTATIVE (AFU_ORTHOLOGUE AFUA_3G00765)-RELATED-RELATED"/>
    <property type="match status" value="1"/>
</dbReference>
<dbReference type="EMBL" id="MLIQ01000013">
    <property type="protein sequence ID" value="OHU58156.1"/>
    <property type="molecule type" value="Genomic_DNA"/>
</dbReference>
<proteinExistence type="inferred from homology"/>
<dbReference type="Pfam" id="PF13302">
    <property type="entry name" value="Acetyltransf_3"/>
    <property type="match status" value="1"/>
</dbReference>
<keyword evidence="1 5" id="KW-0808">Transferase</keyword>
<keyword evidence="2" id="KW-0012">Acyltransferase</keyword>
<evidence type="ECO:0000256" key="3">
    <source>
        <dbReference type="ARBA" id="ARBA00038502"/>
    </source>
</evidence>
<evidence type="ECO:0000256" key="2">
    <source>
        <dbReference type="ARBA" id="ARBA00023315"/>
    </source>
</evidence>
<name>A0A1S1LSJ3_MYCCH</name>
<evidence type="ECO:0000259" key="4">
    <source>
        <dbReference type="PROSITE" id="PS51186"/>
    </source>
</evidence>
<feature type="domain" description="N-acetyltransferase" evidence="4">
    <location>
        <begin position="11"/>
        <end position="176"/>
    </location>
</feature>
<dbReference type="Proteomes" id="UP000180043">
    <property type="component" value="Unassembled WGS sequence"/>
</dbReference>
<reference evidence="5 6" key="1">
    <citation type="submission" date="2016-10" db="EMBL/GenBank/DDBJ databases">
        <title>Evaluation of Human, Veterinary and Environmental Mycobacterium chelonae Isolates by Core Genome Phylogenomic Analysis, Targeted Gene Comparison, and Anti-microbial Susceptibility Patterns: A Tale of Mistaken Identities.</title>
        <authorList>
            <person name="Fogelson S.B."/>
            <person name="Camus A.C."/>
            <person name="Lorenz W."/>
            <person name="Vasireddy R."/>
            <person name="Vasireddy S."/>
            <person name="Smith T."/>
            <person name="Brown-Elliott B.A."/>
            <person name="Wallace R.J.Jr."/>
            <person name="Hasan N.A."/>
            <person name="Reischl U."/>
            <person name="Sanchez S."/>
        </authorList>
    </citation>
    <scope>NUCLEOTIDE SEQUENCE [LARGE SCALE GENOMIC DNA]</scope>
    <source>
        <strain evidence="5 6">15515</strain>
    </source>
</reference>
<dbReference type="InterPro" id="IPR016181">
    <property type="entry name" value="Acyl_CoA_acyltransferase"/>
</dbReference>
<organism evidence="5 6">
    <name type="scientific">Mycobacteroides chelonae</name>
    <name type="common">Mycobacterium chelonae</name>
    <dbReference type="NCBI Taxonomy" id="1774"/>
    <lineage>
        <taxon>Bacteria</taxon>
        <taxon>Bacillati</taxon>
        <taxon>Actinomycetota</taxon>
        <taxon>Actinomycetes</taxon>
        <taxon>Mycobacteriales</taxon>
        <taxon>Mycobacteriaceae</taxon>
        <taxon>Mycobacteroides</taxon>
    </lineage>
</organism>
<dbReference type="SUPFAM" id="SSF55729">
    <property type="entry name" value="Acyl-CoA N-acyltransferases (Nat)"/>
    <property type="match status" value="1"/>
</dbReference>
<dbReference type="PROSITE" id="PS51186">
    <property type="entry name" value="GNAT"/>
    <property type="match status" value="1"/>
</dbReference>
<dbReference type="InterPro" id="IPR051531">
    <property type="entry name" value="N-acetyltransferase"/>
</dbReference>
<evidence type="ECO:0000256" key="1">
    <source>
        <dbReference type="ARBA" id="ARBA00022679"/>
    </source>
</evidence>
<evidence type="ECO:0000313" key="5">
    <source>
        <dbReference type="EMBL" id="OHU58156.1"/>
    </source>
</evidence>
<accession>A0A1S1LSJ3</accession>
<gene>
    <name evidence="5" type="ORF">BKG82_11145</name>
</gene>
<evidence type="ECO:0000313" key="6">
    <source>
        <dbReference type="Proteomes" id="UP000180043"/>
    </source>
</evidence>
<sequence length="176" mass="19619">MEPTELQTDRLVLRAVTAADEAAIVEACNEPQIAHYLPLPVPYTREDARSFVARSAQEWADNARYGFGFFLADTDELVGTCSLKSIAPGVVEVGYWSASRHRRKGLTTEAIRRLCQWGFDVLGVHRIEWWAVVGNGGSRAVAQAVGFDMEGLLRQRGYRREAPADWWVGGLLSRPN</sequence>
<dbReference type="AlphaFoldDB" id="A0A1S1LSJ3"/>
<protein>
    <submittedName>
        <fullName evidence="5">GNAT family N-acetyltransferase</fullName>
    </submittedName>
</protein>
<dbReference type="RefSeq" id="WP_057967531.1">
    <property type="nucleotide sequence ID" value="NZ_MAEU01000016.1"/>
</dbReference>
<dbReference type="InterPro" id="IPR000182">
    <property type="entry name" value="GNAT_dom"/>
</dbReference>